<evidence type="ECO:0000259" key="3">
    <source>
        <dbReference type="PROSITE" id="PS50805"/>
    </source>
</evidence>
<dbReference type="InterPro" id="IPR020984">
    <property type="entry name" value="Speedy"/>
</dbReference>
<reference evidence="4 5" key="1">
    <citation type="submission" date="2020-12" db="EMBL/GenBank/DDBJ databases">
        <title>De novo assembly of Tibetan sheep genome.</title>
        <authorList>
            <person name="Li X."/>
        </authorList>
    </citation>
    <scope>NUCLEOTIDE SEQUENCE [LARGE SCALE GENOMIC DNA]</scope>
    <source>
        <tissue evidence="4">Heart</tissue>
    </source>
</reference>
<evidence type="ECO:0000313" key="5">
    <source>
        <dbReference type="Proteomes" id="UP000664991"/>
    </source>
</evidence>
<comment type="similarity">
    <text evidence="1">Belongs to the Speedy/Ringo family.</text>
</comment>
<sequence>MASCCLNSQFEDQRPQSSSLGLPMVMFVSEESPGPSALWASSSSLPWRPGYKRKWSAAFGAEVEDEAQDSWIVKSLSGLRMKLKKQPVFLVLPEHHMVFNKMLEDHVIKRFLAWDRNLKVSDKYLLAMVIAYFSRAGLFSWQYRRIHFFIALYLASKMEEDNRAPKQIIFSFLYGRNHSQRHLFHKLVFQFICSMNWKMRVTQEECEKRPREAERKDSGRGARRSSSPRLEPGEPGAGQRVPTREGVAAELLKGMGYDSTKPNVIIKLEQGEEPWVVDSKFLQQQHSEKVWKVGDLIERIQENEDECSRQAVSISSRTLTKEREDVFDKTYNVETSLAPLNLMSYNCVSCGKTLESTSELIISDGSYARKKPDECNECGKTYGEKLYEFHQNGEACSQNEESIQRISILEKPFEYNGCTEALDNEAVFVTHKSTYMGEKCYEWNDSRPDFIQMSNFNIYQRSQMDLKPFECRLNPLLPDAIDPPQDRDEGESYSLKTCAQKTSMSPPGQSSLERIPEPLERKD</sequence>
<name>A0A835ZU91_SHEEP</name>
<dbReference type="PANTHER" id="PTHR31156">
    <property type="entry name" value="WBSCR19-LIKE PROTEIN"/>
    <property type="match status" value="1"/>
</dbReference>
<dbReference type="InterPro" id="IPR001909">
    <property type="entry name" value="KRAB"/>
</dbReference>
<organism evidence="4 5">
    <name type="scientific">Ovis aries</name>
    <name type="common">Sheep</name>
    <dbReference type="NCBI Taxonomy" id="9940"/>
    <lineage>
        <taxon>Eukaryota</taxon>
        <taxon>Metazoa</taxon>
        <taxon>Chordata</taxon>
        <taxon>Craniata</taxon>
        <taxon>Vertebrata</taxon>
        <taxon>Euteleostomi</taxon>
        <taxon>Mammalia</taxon>
        <taxon>Eutheria</taxon>
        <taxon>Laurasiatheria</taxon>
        <taxon>Artiodactyla</taxon>
        <taxon>Ruminantia</taxon>
        <taxon>Pecora</taxon>
        <taxon>Bovidae</taxon>
        <taxon>Caprinae</taxon>
        <taxon>Ovis</taxon>
    </lineage>
</organism>
<dbReference type="Proteomes" id="UP000664991">
    <property type="component" value="Unassembled WGS sequence"/>
</dbReference>
<dbReference type="Pfam" id="PF11357">
    <property type="entry name" value="Spy1"/>
    <property type="match status" value="1"/>
</dbReference>
<dbReference type="GO" id="GO:0006355">
    <property type="term" value="P:regulation of DNA-templated transcription"/>
    <property type="evidence" value="ECO:0007669"/>
    <property type="project" value="InterPro"/>
</dbReference>
<feature type="region of interest" description="Disordered" evidence="2">
    <location>
        <begin position="204"/>
        <end position="244"/>
    </location>
</feature>
<dbReference type="InterPro" id="IPR057742">
    <property type="entry name" value="Speedy_E"/>
</dbReference>
<feature type="compositionally biased region" description="Basic and acidic residues" evidence="2">
    <location>
        <begin position="514"/>
        <end position="523"/>
    </location>
</feature>
<feature type="region of interest" description="Disordered" evidence="2">
    <location>
        <begin position="479"/>
        <end position="523"/>
    </location>
</feature>
<dbReference type="AlphaFoldDB" id="A0A835ZU91"/>
<feature type="compositionally biased region" description="Polar residues" evidence="2">
    <location>
        <begin position="494"/>
        <end position="512"/>
    </location>
</feature>
<dbReference type="GO" id="GO:0019901">
    <property type="term" value="F:protein kinase binding"/>
    <property type="evidence" value="ECO:0007669"/>
    <property type="project" value="InterPro"/>
</dbReference>
<evidence type="ECO:0000256" key="2">
    <source>
        <dbReference type="SAM" id="MobiDB-lite"/>
    </source>
</evidence>
<protein>
    <recommendedName>
        <fullName evidence="3">KRAB domain-containing protein</fullName>
    </recommendedName>
</protein>
<accession>A0A835ZU91</accession>
<dbReference type="PROSITE" id="PS50805">
    <property type="entry name" value="KRAB"/>
    <property type="match status" value="1"/>
</dbReference>
<feature type="domain" description="KRAB" evidence="3">
    <location>
        <begin position="213"/>
        <end position="287"/>
    </location>
</feature>
<evidence type="ECO:0000256" key="1">
    <source>
        <dbReference type="ARBA" id="ARBA00010932"/>
    </source>
</evidence>
<comment type="caution">
    <text evidence="4">The sequence shown here is derived from an EMBL/GenBank/DDBJ whole genome shotgun (WGS) entry which is preliminary data.</text>
</comment>
<evidence type="ECO:0000313" key="4">
    <source>
        <dbReference type="EMBL" id="KAG5195455.1"/>
    </source>
</evidence>
<feature type="compositionally biased region" description="Basic and acidic residues" evidence="2">
    <location>
        <begin position="204"/>
        <end position="220"/>
    </location>
</feature>
<dbReference type="EMBL" id="JAEMGP010000024">
    <property type="protein sequence ID" value="KAG5195455.1"/>
    <property type="molecule type" value="Genomic_DNA"/>
</dbReference>
<proteinExistence type="inferred from homology"/>
<gene>
    <name evidence="4" type="ORF">JEQ12_012744</name>
</gene>